<feature type="compositionally biased region" description="Polar residues" evidence="1">
    <location>
        <begin position="90"/>
        <end position="99"/>
    </location>
</feature>
<accession>A0ABQ9ZEQ0</accession>
<reference evidence="2 3" key="1">
    <citation type="journal article" date="2023" name="Nucleic Acids Res.">
        <title>The hologenome of Daphnia magna reveals possible DNA methylation and microbiome-mediated evolution of the host genome.</title>
        <authorList>
            <person name="Chaturvedi A."/>
            <person name="Li X."/>
            <person name="Dhandapani V."/>
            <person name="Marshall H."/>
            <person name="Kissane S."/>
            <person name="Cuenca-Cambronero M."/>
            <person name="Asole G."/>
            <person name="Calvet F."/>
            <person name="Ruiz-Romero M."/>
            <person name="Marangio P."/>
            <person name="Guigo R."/>
            <person name="Rago D."/>
            <person name="Mirbahai L."/>
            <person name="Eastwood N."/>
            <person name="Colbourne J.K."/>
            <person name="Zhou J."/>
            <person name="Mallon E."/>
            <person name="Orsini L."/>
        </authorList>
    </citation>
    <scope>NUCLEOTIDE SEQUENCE [LARGE SCALE GENOMIC DNA]</scope>
    <source>
        <strain evidence="2">LRV0_1</strain>
    </source>
</reference>
<dbReference type="EMBL" id="JAOYFB010000003">
    <property type="protein sequence ID" value="KAK4011400.1"/>
    <property type="molecule type" value="Genomic_DNA"/>
</dbReference>
<gene>
    <name evidence="2" type="ORF">OUZ56_020516</name>
</gene>
<keyword evidence="3" id="KW-1185">Reference proteome</keyword>
<sequence>MEPNRPRMFGDEHSLTLSFTRFNGRSRASDGESLQYTANVQHGFVLAERGEPHGEKTEYVKQIMTNQCFLTTEILHRNAHYQSPKERSTHGNSSYTESVLLSDGNPGEPHPLDVPMQK</sequence>
<protein>
    <submittedName>
        <fullName evidence="2">Uncharacterized protein</fullName>
    </submittedName>
</protein>
<evidence type="ECO:0000313" key="2">
    <source>
        <dbReference type="EMBL" id="KAK4011400.1"/>
    </source>
</evidence>
<evidence type="ECO:0000256" key="1">
    <source>
        <dbReference type="SAM" id="MobiDB-lite"/>
    </source>
</evidence>
<proteinExistence type="predicted"/>
<name>A0ABQ9ZEQ0_9CRUS</name>
<organism evidence="2 3">
    <name type="scientific">Daphnia magna</name>
    <dbReference type="NCBI Taxonomy" id="35525"/>
    <lineage>
        <taxon>Eukaryota</taxon>
        <taxon>Metazoa</taxon>
        <taxon>Ecdysozoa</taxon>
        <taxon>Arthropoda</taxon>
        <taxon>Crustacea</taxon>
        <taxon>Branchiopoda</taxon>
        <taxon>Diplostraca</taxon>
        <taxon>Cladocera</taxon>
        <taxon>Anomopoda</taxon>
        <taxon>Daphniidae</taxon>
        <taxon>Daphnia</taxon>
    </lineage>
</organism>
<feature type="region of interest" description="Disordered" evidence="1">
    <location>
        <begin position="79"/>
        <end position="118"/>
    </location>
</feature>
<dbReference type="Proteomes" id="UP001234178">
    <property type="component" value="Unassembled WGS sequence"/>
</dbReference>
<comment type="caution">
    <text evidence="2">The sequence shown here is derived from an EMBL/GenBank/DDBJ whole genome shotgun (WGS) entry which is preliminary data.</text>
</comment>
<evidence type="ECO:0000313" key="3">
    <source>
        <dbReference type="Proteomes" id="UP001234178"/>
    </source>
</evidence>